<evidence type="ECO:0000313" key="2">
    <source>
        <dbReference type="Proteomes" id="UP000319818"/>
    </source>
</evidence>
<comment type="caution">
    <text evidence="1">The sequence shown here is derived from an EMBL/GenBank/DDBJ whole genome shotgun (WGS) entry which is preliminary data.</text>
</comment>
<evidence type="ECO:0000313" key="1">
    <source>
        <dbReference type="EMBL" id="TQM36019.1"/>
    </source>
</evidence>
<sequence>MWVKSGRVGTERDRIRSPILALRNPSVLAASTRVTTSRDREW</sequence>
<proteinExistence type="predicted"/>
<dbReference type="AlphaFoldDB" id="A0A543FQ92"/>
<dbReference type="Proteomes" id="UP000319818">
    <property type="component" value="Unassembled WGS sequence"/>
</dbReference>
<keyword evidence="2" id="KW-1185">Reference proteome</keyword>
<protein>
    <submittedName>
        <fullName evidence="1">Uncharacterized protein</fullName>
    </submittedName>
</protein>
<name>A0A543FQ92_9PSEU</name>
<accession>A0A543FQ92</accession>
<gene>
    <name evidence="1" type="ORF">FB388_7467</name>
</gene>
<dbReference type="EMBL" id="VFPH01000003">
    <property type="protein sequence ID" value="TQM36019.1"/>
    <property type="molecule type" value="Genomic_DNA"/>
</dbReference>
<reference evidence="1 2" key="1">
    <citation type="submission" date="2019-06" db="EMBL/GenBank/DDBJ databases">
        <title>Sequencing the genomes of 1000 actinobacteria strains.</title>
        <authorList>
            <person name="Klenk H.-P."/>
        </authorList>
    </citation>
    <scope>NUCLEOTIDE SEQUENCE [LARGE SCALE GENOMIC DNA]</scope>
    <source>
        <strain evidence="1 2">DSM 45511</strain>
    </source>
</reference>
<organism evidence="1 2">
    <name type="scientific">Pseudonocardia cypriaca</name>
    <dbReference type="NCBI Taxonomy" id="882449"/>
    <lineage>
        <taxon>Bacteria</taxon>
        <taxon>Bacillati</taxon>
        <taxon>Actinomycetota</taxon>
        <taxon>Actinomycetes</taxon>
        <taxon>Pseudonocardiales</taxon>
        <taxon>Pseudonocardiaceae</taxon>
        <taxon>Pseudonocardia</taxon>
    </lineage>
</organism>